<reference evidence="1" key="1">
    <citation type="submission" date="2020-04" db="EMBL/GenBank/DDBJ databases">
        <authorList>
            <person name="Zhang T."/>
        </authorList>
    </citation>
    <scope>NUCLEOTIDE SEQUENCE</scope>
    <source>
        <strain evidence="1">HKST-UBA01</strain>
    </source>
</reference>
<name>A0A956LZR2_UNCEI</name>
<accession>A0A956LZR2</accession>
<feature type="non-terminal residue" evidence="1">
    <location>
        <position position="1"/>
    </location>
</feature>
<dbReference type="Proteomes" id="UP000697710">
    <property type="component" value="Unassembled WGS sequence"/>
</dbReference>
<reference evidence="1" key="2">
    <citation type="journal article" date="2021" name="Microbiome">
        <title>Successional dynamics and alternative stable states in a saline activated sludge microbial community over 9 years.</title>
        <authorList>
            <person name="Wang Y."/>
            <person name="Ye J."/>
            <person name="Ju F."/>
            <person name="Liu L."/>
            <person name="Boyd J.A."/>
            <person name="Deng Y."/>
            <person name="Parks D.H."/>
            <person name="Jiang X."/>
            <person name="Yin X."/>
            <person name="Woodcroft B.J."/>
            <person name="Tyson G.W."/>
            <person name="Hugenholtz P."/>
            <person name="Polz M.F."/>
            <person name="Zhang T."/>
        </authorList>
    </citation>
    <scope>NUCLEOTIDE SEQUENCE</scope>
    <source>
        <strain evidence="1">HKST-UBA01</strain>
    </source>
</reference>
<evidence type="ECO:0000313" key="1">
    <source>
        <dbReference type="EMBL" id="MCA9728446.1"/>
    </source>
</evidence>
<organism evidence="1 2">
    <name type="scientific">Eiseniibacteriota bacterium</name>
    <dbReference type="NCBI Taxonomy" id="2212470"/>
    <lineage>
        <taxon>Bacteria</taxon>
        <taxon>Candidatus Eiseniibacteriota</taxon>
    </lineage>
</organism>
<gene>
    <name evidence="1" type="ORF">KC729_12230</name>
</gene>
<protein>
    <recommendedName>
        <fullName evidence="3">Big-1 domain-containing protein</fullName>
    </recommendedName>
</protein>
<proteinExistence type="predicted"/>
<comment type="caution">
    <text evidence="1">The sequence shown here is derived from an EMBL/GenBank/DDBJ whole genome shotgun (WGS) entry which is preliminary data.</text>
</comment>
<dbReference type="InterPro" id="IPR013783">
    <property type="entry name" value="Ig-like_fold"/>
</dbReference>
<sequence>YLHIGAEACNVLACGRVNVENPIVVIVSDTYHNPVRDGTVVYFTTDKGTVRGQRSGNLGSDFTVDGVGGALWLSGSSCETVTVTASTAAGGVTNSVAFLASDDPYSATILSPSSDVVSLPADGESRFTMWVEVLDVFGTYVLPAGIEVEAEFGSIPEQGESGDGCHSSVARVIYQSKTLDRDYSVTTPDDGVGAVDNVTVSTGYGGAGDQIQVELLTSGANRDESKLELQGSVTAGGAVQFTVSLADRYGNPLGGHTFEASVSAGSVSTIPATDTWGTSTGTFFAPDAAGNVTLTVVDTDPNYGGLVLALTIPVQ</sequence>
<dbReference type="AlphaFoldDB" id="A0A956LZR2"/>
<dbReference type="EMBL" id="JAGQHR010000386">
    <property type="protein sequence ID" value="MCA9728446.1"/>
    <property type="molecule type" value="Genomic_DNA"/>
</dbReference>
<dbReference type="Gene3D" id="2.60.40.10">
    <property type="entry name" value="Immunoglobulins"/>
    <property type="match status" value="1"/>
</dbReference>
<evidence type="ECO:0008006" key="3">
    <source>
        <dbReference type="Google" id="ProtNLM"/>
    </source>
</evidence>
<evidence type="ECO:0000313" key="2">
    <source>
        <dbReference type="Proteomes" id="UP000697710"/>
    </source>
</evidence>